<feature type="region of interest" description="Disordered" evidence="1">
    <location>
        <begin position="57"/>
        <end position="83"/>
    </location>
</feature>
<proteinExistence type="predicted"/>
<evidence type="ECO:0000256" key="1">
    <source>
        <dbReference type="SAM" id="MobiDB-lite"/>
    </source>
</evidence>
<dbReference type="RefSeq" id="XP_018687175.1">
    <property type="nucleotide sequence ID" value="XM_018843498.1"/>
</dbReference>
<reference evidence="2 3" key="1">
    <citation type="submission" date="2016-04" db="EMBL/GenBank/DDBJ databases">
        <title>Draft genome of Fonsecaea erecta CBS 125763.</title>
        <authorList>
            <person name="Weiss V.A."/>
            <person name="Vicente V.A."/>
            <person name="Raittz R.T."/>
            <person name="Moreno L.F."/>
            <person name="De Souza E.M."/>
            <person name="Pedrosa F.O."/>
            <person name="Steffens M.B."/>
            <person name="Faoro H."/>
            <person name="Tadra-Sfeir M.Z."/>
            <person name="Najafzadeh M.J."/>
            <person name="Felipe M.S."/>
            <person name="Teixeira M."/>
            <person name="Sun J."/>
            <person name="Xi L."/>
            <person name="Gomes R."/>
            <person name="De Azevedo C.M."/>
            <person name="Salgado C.G."/>
            <person name="Da Silva M.B."/>
            <person name="Nascimento M.F."/>
            <person name="Queiroz-Telles F."/>
            <person name="Attili D.S."/>
            <person name="Gorbushina A."/>
        </authorList>
    </citation>
    <scope>NUCLEOTIDE SEQUENCE [LARGE SCALE GENOMIC DNA]</scope>
    <source>
        <strain evidence="2 3">CBS 125763</strain>
    </source>
</reference>
<evidence type="ECO:0000313" key="2">
    <source>
        <dbReference type="EMBL" id="OAP53808.1"/>
    </source>
</evidence>
<accession>A0A178Z1Y4</accession>
<dbReference type="Proteomes" id="UP000078343">
    <property type="component" value="Unassembled WGS sequence"/>
</dbReference>
<sequence>MRGILLRTFTSHTDIQLGRLNGTNVSVIEMAPADVRTDLNAAVWLTRFDRVFGSKRSLPTSLSHSIGGSDGRSSRAHRRSSSRCKVNGNLVPKFGGNLLKREPIGFW</sequence>
<comment type="caution">
    <text evidence="2">The sequence shown here is derived from an EMBL/GenBank/DDBJ whole genome shotgun (WGS) entry which is preliminary data.</text>
</comment>
<evidence type="ECO:0000313" key="3">
    <source>
        <dbReference type="Proteomes" id="UP000078343"/>
    </source>
</evidence>
<dbReference type="GeneID" id="30016161"/>
<protein>
    <submittedName>
        <fullName evidence="2">Uncharacterized protein</fullName>
    </submittedName>
</protein>
<organism evidence="2 3">
    <name type="scientific">Fonsecaea erecta</name>
    <dbReference type="NCBI Taxonomy" id="1367422"/>
    <lineage>
        <taxon>Eukaryota</taxon>
        <taxon>Fungi</taxon>
        <taxon>Dikarya</taxon>
        <taxon>Ascomycota</taxon>
        <taxon>Pezizomycotina</taxon>
        <taxon>Eurotiomycetes</taxon>
        <taxon>Chaetothyriomycetidae</taxon>
        <taxon>Chaetothyriales</taxon>
        <taxon>Herpotrichiellaceae</taxon>
        <taxon>Fonsecaea</taxon>
    </lineage>
</organism>
<keyword evidence="3" id="KW-1185">Reference proteome</keyword>
<name>A0A178Z1Y4_9EURO</name>
<dbReference type="AlphaFoldDB" id="A0A178Z1Y4"/>
<dbReference type="EMBL" id="LVYI01000021">
    <property type="protein sequence ID" value="OAP53808.1"/>
    <property type="molecule type" value="Genomic_DNA"/>
</dbReference>
<feature type="compositionally biased region" description="Polar residues" evidence="1">
    <location>
        <begin position="57"/>
        <end position="66"/>
    </location>
</feature>
<gene>
    <name evidence="2" type="ORF">AYL99_11994</name>
</gene>